<feature type="transmembrane region" description="Helical" evidence="6">
    <location>
        <begin position="285"/>
        <end position="303"/>
    </location>
</feature>
<comment type="subcellular location">
    <subcellularLocation>
        <location evidence="1">Cell membrane</location>
        <topology evidence="1">Multi-pass membrane protein</topology>
    </subcellularLocation>
</comment>
<dbReference type="InterPro" id="IPR011701">
    <property type="entry name" value="MFS"/>
</dbReference>
<dbReference type="AlphaFoldDB" id="A0A840QIT1"/>
<evidence type="ECO:0000256" key="3">
    <source>
        <dbReference type="ARBA" id="ARBA00022692"/>
    </source>
</evidence>
<feature type="transmembrane region" description="Helical" evidence="6">
    <location>
        <begin position="162"/>
        <end position="188"/>
    </location>
</feature>
<feature type="transmembrane region" description="Helical" evidence="6">
    <location>
        <begin position="310"/>
        <end position="332"/>
    </location>
</feature>
<organism evidence="7 8">
    <name type="scientific">Texcoconibacillus texcoconensis</name>
    <dbReference type="NCBI Taxonomy" id="1095777"/>
    <lineage>
        <taxon>Bacteria</taxon>
        <taxon>Bacillati</taxon>
        <taxon>Bacillota</taxon>
        <taxon>Bacilli</taxon>
        <taxon>Bacillales</taxon>
        <taxon>Bacillaceae</taxon>
        <taxon>Texcoconibacillus</taxon>
    </lineage>
</organism>
<feature type="transmembrane region" description="Helical" evidence="6">
    <location>
        <begin position="338"/>
        <end position="360"/>
    </location>
</feature>
<keyword evidence="3 6" id="KW-0812">Transmembrane</keyword>
<dbReference type="PANTHER" id="PTHR23515">
    <property type="entry name" value="HIGH-AFFINITY NITRATE TRANSPORTER 2.3"/>
    <property type="match status" value="1"/>
</dbReference>
<comment type="caution">
    <text evidence="7">The sequence shown here is derived from an EMBL/GenBank/DDBJ whole genome shotgun (WGS) entry which is preliminary data.</text>
</comment>
<evidence type="ECO:0000313" key="7">
    <source>
        <dbReference type="EMBL" id="MBB5171868.1"/>
    </source>
</evidence>
<protein>
    <submittedName>
        <fullName evidence="7">NNP family nitrate/nitrite transporter-like MFS transporter</fullName>
    </submittedName>
</protein>
<comment type="similarity">
    <text evidence="2">Belongs to the major facilitator superfamily. Nitrate/nitrite porter (TC 2.A.1.8) family.</text>
</comment>
<dbReference type="Pfam" id="PF07690">
    <property type="entry name" value="MFS_1"/>
    <property type="match status" value="1"/>
</dbReference>
<feature type="transmembrane region" description="Helical" evidence="6">
    <location>
        <begin position="208"/>
        <end position="227"/>
    </location>
</feature>
<feature type="transmembrane region" description="Helical" evidence="6">
    <location>
        <begin position="26"/>
        <end position="44"/>
    </location>
</feature>
<reference evidence="7 8" key="1">
    <citation type="submission" date="2020-08" db="EMBL/GenBank/DDBJ databases">
        <title>Genomic Encyclopedia of Type Strains, Phase IV (KMG-IV): sequencing the most valuable type-strain genomes for metagenomic binning, comparative biology and taxonomic classification.</title>
        <authorList>
            <person name="Goeker M."/>
        </authorList>
    </citation>
    <scope>NUCLEOTIDE SEQUENCE [LARGE SCALE GENOMIC DNA]</scope>
    <source>
        <strain evidence="7 8">DSM 24696</strain>
    </source>
</reference>
<evidence type="ECO:0000256" key="5">
    <source>
        <dbReference type="ARBA" id="ARBA00023136"/>
    </source>
</evidence>
<feature type="transmembrane region" description="Helical" evidence="6">
    <location>
        <begin position="406"/>
        <end position="426"/>
    </location>
</feature>
<sequence>MKRITSWGPNDEKFWRETGEKVAKRNLWISAFALHLAFCVWQVWSVISVDLPNIGFDYSTTQIFTLTGLPALSSALLRMLYSVVIIYFGGRTWTVISTVVLLIPLIGISIAIQNPDTPFVVMALLSILCGLGGANFSSSMANIGPMFPTEKQGTALGINGGLGNLGVSTVQLLTPLVITFPLFSALAGEPQILSANGEDSRVWLQNGAFLWVIPIVIMTIVAFFGMNDLPRPKTSIAEQFQIFRRKHMYIVTILYIMSFGSFIGFSAAFPLLINNQFPTVNAFQFAFIGPLLSSVFRTVGGYLSDQFGGAVVSFISVVAMITGTGGVMYFMSEQTSHFSGFFIMFLVLFLSGGIVNGSIFRMIPFIFREKETSAAIGFSSAVGSLGGFFIPNMFGLSIDLVGTAQLALLVFLFYYILCSVLLWYYYMRPSAEIKC</sequence>
<dbReference type="InterPro" id="IPR036259">
    <property type="entry name" value="MFS_trans_sf"/>
</dbReference>
<keyword evidence="8" id="KW-1185">Reference proteome</keyword>
<feature type="transmembrane region" description="Helical" evidence="6">
    <location>
        <begin position="95"/>
        <end position="113"/>
    </location>
</feature>
<dbReference type="Proteomes" id="UP000551878">
    <property type="component" value="Unassembled WGS sequence"/>
</dbReference>
<evidence type="ECO:0000256" key="4">
    <source>
        <dbReference type="ARBA" id="ARBA00022989"/>
    </source>
</evidence>
<feature type="transmembrane region" description="Helical" evidence="6">
    <location>
        <begin position="119"/>
        <end position="141"/>
    </location>
</feature>
<evidence type="ECO:0000256" key="6">
    <source>
        <dbReference type="SAM" id="Phobius"/>
    </source>
</evidence>
<dbReference type="GO" id="GO:0015112">
    <property type="term" value="F:nitrate transmembrane transporter activity"/>
    <property type="evidence" value="ECO:0007669"/>
    <property type="project" value="InterPro"/>
</dbReference>
<name>A0A840QIT1_9BACI</name>
<dbReference type="EMBL" id="JACHHB010000001">
    <property type="protein sequence ID" value="MBB5171868.1"/>
    <property type="molecule type" value="Genomic_DNA"/>
</dbReference>
<dbReference type="RefSeq" id="WP_184662369.1">
    <property type="nucleotide sequence ID" value="NZ_JACHHB010000001.1"/>
</dbReference>
<dbReference type="InterPro" id="IPR044772">
    <property type="entry name" value="NO3_transporter"/>
</dbReference>
<dbReference type="GO" id="GO:0005886">
    <property type="term" value="C:plasma membrane"/>
    <property type="evidence" value="ECO:0007669"/>
    <property type="project" value="UniProtKB-SubCell"/>
</dbReference>
<keyword evidence="5 6" id="KW-0472">Membrane</keyword>
<evidence type="ECO:0000256" key="1">
    <source>
        <dbReference type="ARBA" id="ARBA00004651"/>
    </source>
</evidence>
<dbReference type="SUPFAM" id="SSF103473">
    <property type="entry name" value="MFS general substrate transporter"/>
    <property type="match status" value="1"/>
</dbReference>
<keyword evidence="4 6" id="KW-1133">Transmembrane helix</keyword>
<accession>A0A840QIT1</accession>
<dbReference type="Gene3D" id="1.20.1250.20">
    <property type="entry name" value="MFS general substrate transporter like domains"/>
    <property type="match status" value="1"/>
</dbReference>
<proteinExistence type="inferred from homology"/>
<evidence type="ECO:0000256" key="2">
    <source>
        <dbReference type="ARBA" id="ARBA00008432"/>
    </source>
</evidence>
<gene>
    <name evidence="7" type="ORF">HNQ41_000008</name>
</gene>
<feature type="transmembrane region" description="Helical" evidence="6">
    <location>
        <begin position="64"/>
        <end position="88"/>
    </location>
</feature>
<evidence type="ECO:0000313" key="8">
    <source>
        <dbReference type="Proteomes" id="UP000551878"/>
    </source>
</evidence>
<feature type="transmembrane region" description="Helical" evidence="6">
    <location>
        <begin position="248"/>
        <end position="273"/>
    </location>
</feature>
<feature type="transmembrane region" description="Helical" evidence="6">
    <location>
        <begin position="372"/>
        <end position="394"/>
    </location>
</feature>
<dbReference type="CDD" id="cd17341">
    <property type="entry name" value="MFS_NRT2_like"/>
    <property type="match status" value="1"/>
</dbReference>